<evidence type="ECO:0000256" key="5">
    <source>
        <dbReference type="ARBA" id="ARBA00022679"/>
    </source>
</evidence>
<protein>
    <recommendedName>
        <fullName evidence="3 13">Phosphomevalonate kinase</fullName>
        <ecNumber evidence="3 13">2.7.4.2</ecNumber>
    </recommendedName>
</protein>
<accession>A0A4S8MPU8</accession>
<gene>
    <name evidence="14" type="ORF">K435DRAFT_834995</name>
</gene>
<evidence type="ECO:0000256" key="9">
    <source>
        <dbReference type="ARBA" id="ARBA00022955"/>
    </source>
</evidence>
<comment type="catalytic activity">
    <reaction evidence="12">
        <text>(R)-5-phosphomevalonate + ATP = (R)-5-diphosphomevalonate + ADP</text>
        <dbReference type="Rhea" id="RHEA:16341"/>
        <dbReference type="ChEBI" id="CHEBI:30616"/>
        <dbReference type="ChEBI" id="CHEBI:57557"/>
        <dbReference type="ChEBI" id="CHEBI:58146"/>
        <dbReference type="ChEBI" id="CHEBI:456216"/>
        <dbReference type="EC" id="2.7.4.2"/>
    </reaction>
    <physiologicalReaction direction="left-to-right" evidence="12">
        <dbReference type="Rhea" id="RHEA:16342"/>
    </physiologicalReaction>
</comment>
<dbReference type="GO" id="GO:0019287">
    <property type="term" value="P:isopentenyl diphosphate biosynthetic process, mevalonate pathway"/>
    <property type="evidence" value="ECO:0007669"/>
    <property type="project" value="UniProtKB-UniRule"/>
</dbReference>
<evidence type="ECO:0000256" key="6">
    <source>
        <dbReference type="ARBA" id="ARBA00022741"/>
    </source>
</evidence>
<dbReference type="OrthoDB" id="10262935at2759"/>
<dbReference type="Gene3D" id="3.30.230.10">
    <property type="match status" value="1"/>
</dbReference>
<evidence type="ECO:0000313" key="14">
    <source>
        <dbReference type="EMBL" id="THV05033.1"/>
    </source>
</evidence>
<evidence type="ECO:0000256" key="10">
    <source>
        <dbReference type="ARBA" id="ARBA00023098"/>
    </source>
</evidence>
<keyword evidence="7 13" id="KW-0418">Kinase</keyword>
<evidence type="ECO:0000256" key="13">
    <source>
        <dbReference type="PIRNR" id="PIRNR017288"/>
    </source>
</evidence>
<dbReference type="GO" id="GO:0006696">
    <property type="term" value="P:ergosterol biosynthetic process"/>
    <property type="evidence" value="ECO:0007669"/>
    <property type="project" value="TreeGrafter"/>
</dbReference>
<keyword evidence="11 13" id="KW-0753">Steroid metabolism</keyword>
<dbReference type="InterPro" id="IPR035102">
    <property type="entry name" value="Phosphomevalonate_kinase"/>
</dbReference>
<keyword evidence="10 13" id="KW-0443">Lipid metabolism</keyword>
<evidence type="ECO:0000313" key="15">
    <source>
        <dbReference type="Proteomes" id="UP000297245"/>
    </source>
</evidence>
<dbReference type="InterPro" id="IPR016005">
    <property type="entry name" value="Erg8"/>
</dbReference>
<proteinExistence type="inferred from homology"/>
<keyword evidence="6" id="KW-0547">Nucleotide-binding</keyword>
<dbReference type="EMBL" id="ML179051">
    <property type="protein sequence ID" value="THV05033.1"/>
    <property type="molecule type" value="Genomic_DNA"/>
</dbReference>
<keyword evidence="8" id="KW-0067">ATP-binding</keyword>
<dbReference type="Proteomes" id="UP000297245">
    <property type="component" value="Unassembled WGS sequence"/>
</dbReference>
<keyword evidence="9 13" id="KW-0752">Steroid biosynthesis</keyword>
<keyword evidence="15" id="KW-1185">Reference proteome</keyword>
<comment type="similarity">
    <text evidence="2 13">Belongs to the GHMP kinase family. Mevalonate kinase subfamily.</text>
</comment>
<dbReference type="PIRSF" id="PIRSF017288">
    <property type="entry name" value="PMK_GHMP_euk"/>
    <property type="match status" value="1"/>
</dbReference>
<evidence type="ECO:0000256" key="3">
    <source>
        <dbReference type="ARBA" id="ARBA00012958"/>
    </source>
</evidence>
<dbReference type="PANTHER" id="PTHR31814:SF2">
    <property type="entry name" value="PHOSPHOMEVALONATE KINASE"/>
    <property type="match status" value="1"/>
</dbReference>
<dbReference type="InterPro" id="IPR020568">
    <property type="entry name" value="Ribosomal_Su5_D2-typ_SF"/>
</dbReference>
<dbReference type="GO" id="GO:0010142">
    <property type="term" value="P:farnesyl diphosphate biosynthetic process, mevalonate pathway"/>
    <property type="evidence" value="ECO:0007669"/>
    <property type="project" value="TreeGrafter"/>
</dbReference>
<evidence type="ECO:0000256" key="7">
    <source>
        <dbReference type="ARBA" id="ARBA00022777"/>
    </source>
</evidence>
<sequence length="498" mass="53840">MSRPTVVSAPGKVLLAGGYLVLDPAYSGIVISTSSRFYTVIKQSSTTGNIQVRSPQFNAATWNYSTSFEPSVVVRDHPQNASKNKFVHLALQNTIFVACEVKGVQAVKEKLAQGLDVAIVGDNDFYSQRAQLTALGLPRTLDSLASIQPFCPQGVALSDVHKTGLGSSAALITSLVSGLLLHLDVIPPTALSEDHSEGRRLAHNLAQFIHCLAQGKVGSGFDVSAAVFGSHLYTRFDPAVLQDLMRDDVARTSSILPVVSPANPAWNYQIQPFQLPPMTRLMLADVDAGSDTPSLVGKVLAWRKERNIEADALWTTIDQLNQSLASTLLKLSALYAEDPESYVKSMRWITSLQPVQWTADPSVVDELPVTSVFYEAHQITQSIRANMRKMGTAAGVPIEPPEQTKLLDVCISHAGVIGGGVPGVSERPLAGGYDAVWLLVCEPSDSQPDRLPRDRIEHAWSNYRELSVSPLLAVESMAKGARAENIDEIKGLREAVAL</sequence>
<keyword evidence="5 13" id="KW-0808">Transferase</keyword>
<reference evidence="14 15" key="1">
    <citation type="journal article" date="2019" name="Nat. Ecol. Evol.">
        <title>Megaphylogeny resolves global patterns of mushroom evolution.</title>
        <authorList>
            <person name="Varga T."/>
            <person name="Krizsan K."/>
            <person name="Foldi C."/>
            <person name="Dima B."/>
            <person name="Sanchez-Garcia M."/>
            <person name="Sanchez-Ramirez S."/>
            <person name="Szollosi G.J."/>
            <person name="Szarkandi J.G."/>
            <person name="Papp V."/>
            <person name="Albert L."/>
            <person name="Andreopoulos W."/>
            <person name="Angelini C."/>
            <person name="Antonin V."/>
            <person name="Barry K.W."/>
            <person name="Bougher N.L."/>
            <person name="Buchanan P."/>
            <person name="Buyck B."/>
            <person name="Bense V."/>
            <person name="Catcheside P."/>
            <person name="Chovatia M."/>
            <person name="Cooper J."/>
            <person name="Damon W."/>
            <person name="Desjardin D."/>
            <person name="Finy P."/>
            <person name="Geml J."/>
            <person name="Haridas S."/>
            <person name="Hughes K."/>
            <person name="Justo A."/>
            <person name="Karasinski D."/>
            <person name="Kautmanova I."/>
            <person name="Kiss B."/>
            <person name="Kocsube S."/>
            <person name="Kotiranta H."/>
            <person name="LaButti K.M."/>
            <person name="Lechner B.E."/>
            <person name="Liimatainen K."/>
            <person name="Lipzen A."/>
            <person name="Lukacs Z."/>
            <person name="Mihaltcheva S."/>
            <person name="Morgado L.N."/>
            <person name="Niskanen T."/>
            <person name="Noordeloos M.E."/>
            <person name="Ohm R.A."/>
            <person name="Ortiz-Santana B."/>
            <person name="Ovrebo C."/>
            <person name="Racz N."/>
            <person name="Riley R."/>
            <person name="Savchenko A."/>
            <person name="Shiryaev A."/>
            <person name="Soop K."/>
            <person name="Spirin V."/>
            <person name="Szebenyi C."/>
            <person name="Tomsovsky M."/>
            <person name="Tulloss R.E."/>
            <person name="Uehling J."/>
            <person name="Grigoriev I.V."/>
            <person name="Vagvolgyi C."/>
            <person name="Papp T."/>
            <person name="Martin F.M."/>
            <person name="Miettinen O."/>
            <person name="Hibbett D.S."/>
            <person name="Nagy L.G."/>
        </authorList>
    </citation>
    <scope>NUCLEOTIDE SEQUENCE [LARGE SCALE GENOMIC DNA]</scope>
    <source>
        <strain evidence="14 15">CBS 962.96</strain>
    </source>
</reference>
<dbReference type="UniPathway" id="UPA00057">
    <property type="reaction ID" value="UER00099"/>
</dbReference>
<dbReference type="AlphaFoldDB" id="A0A4S8MPU8"/>
<evidence type="ECO:0000256" key="8">
    <source>
        <dbReference type="ARBA" id="ARBA00022840"/>
    </source>
</evidence>
<dbReference type="GO" id="GO:0005777">
    <property type="term" value="C:peroxisome"/>
    <property type="evidence" value="ECO:0007669"/>
    <property type="project" value="TreeGrafter"/>
</dbReference>
<evidence type="ECO:0000256" key="4">
    <source>
        <dbReference type="ARBA" id="ARBA00022516"/>
    </source>
</evidence>
<dbReference type="SUPFAM" id="SSF54211">
    <property type="entry name" value="Ribosomal protein S5 domain 2-like"/>
    <property type="match status" value="1"/>
</dbReference>
<evidence type="ECO:0000256" key="1">
    <source>
        <dbReference type="ARBA" id="ARBA00005017"/>
    </source>
</evidence>
<comment type="pathway">
    <text evidence="1 13">Isoprenoid biosynthesis; isopentenyl diphosphate biosynthesis via mevalonate pathway; isopentenyl diphosphate from (R)-mevalonate: step 2/3.</text>
</comment>
<keyword evidence="4 13" id="KW-0444">Lipid biosynthesis</keyword>
<dbReference type="PANTHER" id="PTHR31814">
    <property type="match status" value="1"/>
</dbReference>
<organism evidence="14 15">
    <name type="scientific">Dendrothele bispora (strain CBS 962.96)</name>
    <dbReference type="NCBI Taxonomy" id="1314807"/>
    <lineage>
        <taxon>Eukaryota</taxon>
        <taxon>Fungi</taxon>
        <taxon>Dikarya</taxon>
        <taxon>Basidiomycota</taxon>
        <taxon>Agaricomycotina</taxon>
        <taxon>Agaricomycetes</taxon>
        <taxon>Agaricomycetidae</taxon>
        <taxon>Agaricales</taxon>
        <taxon>Agaricales incertae sedis</taxon>
        <taxon>Dendrothele</taxon>
    </lineage>
</organism>
<dbReference type="GO" id="GO:0004631">
    <property type="term" value="F:phosphomevalonate kinase activity"/>
    <property type="evidence" value="ECO:0007669"/>
    <property type="project" value="UniProtKB-UniRule"/>
</dbReference>
<dbReference type="InterPro" id="IPR014721">
    <property type="entry name" value="Ribsml_uS5_D2-typ_fold_subgr"/>
</dbReference>
<evidence type="ECO:0000256" key="2">
    <source>
        <dbReference type="ARBA" id="ARBA00006495"/>
    </source>
</evidence>
<name>A0A4S8MPU8_DENBC</name>
<evidence type="ECO:0000256" key="11">
    <source>
        <dbReference type="ARBA" id="ARBA00023221"/>
    </source>
</evidence>
<evidence type="ECO:0000256" key="12">
    <source>
        <dbReference type="ARBA" id="ARBA00029326"/>
    </source>
</evidence>
<dbReference type="GO" id="GO:0005524">
    <property type="term" value="F:ATP binding"/>
    <property type="evidence" value="ECO:0007669"/>
    <property type="project" value="UniProtKB-UniRule"/>
</dbReference>
<dbReference type="EC" id="2.7.4.2" evidence="3 13"/>